<dbReference type="Pfam" id="PF13505">
    <property type="entry name" value="OMP_b-brl"/>
    <property type="match status" value="1"/>
</dbReference>
<feature type="chain" id="PRO_5046261840" description="Outer membrane protein beta-barrel domain-containing protein" evidence="5">
    <location>
        <begin position="25"/>
        <end position="280"/>
    </location>
</feature>
<gene>
    <name evidence="7" type="ORF">GCM10011395_08980</name>
</gene>
<dbReference type="InterPro" id="IPR051692">
    <property type="entry name" value="OMP-like"/>
</dbReference>
<keyword evidence="8" id="KW-1185">Reference proteome</keyword>
<evidence type="ECO:0000256" key="2">
    <source>
        <dbReference type="ARBA" id="ARBA00022729"/>
    </source>
</evidence>
<name>A0ABQ1GCA4_9SPHN</name>
<proteinExistence type="inferred from homology"/>
<dbReference type="Proteomes" id="UP000618591">
    <property type="component" value="Unassembled WGS sequence"/>
</dbReference>
<dbReference type="EMBL" id="BMDW01000004">
    <property type="protein sequence ID" value="GGA40948.1"/>
    <property type="molecule type" value="Genomic_DNA"/>
</dbReference>
<evidence type="ECO:0000313" key="8">
    <source>
        <dbReference type="Proteomes" id="UP000618591"/>
    </source>
</evidence>
<comment type="caution">
    <text evidence="7">The sequence shown here is derived from an EMBL/GenBank/DDBJ whole genome shotgun (WGS) entry which is preliminary data.</text>
</comment>
<dbReference type="InterPro" id="IPR027385">
    <property type="entry name" value="Beta-barrel_OMP"/>
</dbReference>
<evidence type="ECO:0000256" key="4">
    <source>
        <dbReference type="ARBA" id="ARBA00038306"/>
    </source>
</evidence>
<evidence type="ECO:0000259" key="6">
    <source>
        <dbReference type="Pfam" id="PF13505"/>
    </source>
</evidence>
<keyword evidence="2 5" id="KW-0732">Signal</keyword>
<comment type="similarity">
    <text evidence="4">Belongs to the Omp25/RopB family.</text>
</comment>
<accession>A0ABQ1GCA4</accession>
<evidence type="ECO:0000256" key="5">
    <source>
        <dbReference type="SAM" id="SignalP"/>
    </source>
</evidence>
<dbReference type="PANTHER" id="PTHR34001:SF3">
    <property type="entry name" value="BLL7405 PROTEIN"/>
    <property type="match status" value="1"/>
</dbReference>
<dbReference type="Gene3D" id="2.40.160.20">
    <property type="match status" value="1"/>
</dbReference>
<dbReference type="SUPFAM" id="SSF56925">
    <property type="entry name" value="OMPA-like"/>
    <property type="match status" value="1"/>
</dbReference>
<reference evidence="8" key="1">
    <citation type="journal article" date="2019" name="Int. J. Syst. Evol. Microbiol.">
        <title>The Global Catalogue of Microorganisms (GCM) 10K type strain sequencing project: providing services to taxonomists for standard genome sequencing and annotation.</title>
        <authorList>
            <consortium name="The Broad Institute Genomics Platform"/>
            <consortium name="The Broad Institute Genome Sequencing Center for Infectious Disease"/>
            <person name="Wu L."/>
            <person name="Ma J."/>
        </authorList>
    </citation>
    <scope>NUCLEOTIDE SEQUENCE [LARGE SCALE GENOMIC DNA]</scope>
    <source>
        <strain evidence="8">CGMCC 1.10106</strain>
    </source>
</reference>
<comment type="subcellular location">
    <subcellularLocation>
        <location evidence="1">Membrane</location>
    </subcellularLocation>
</comment>
<feature type="signal peptide" evidence="5">
    <location>
        <begin position="1"/>
        <end position="24"/>
    </location>
</feature>
<feature type="domain" description="Outer membrane protein beta-barrel" evidence="6">
    <location>
        <begin position="11"/>
        <end position="232"/>
    </location>
</feature>
<organism evidence="7 8">
    <name type="scientific">Sphingomonas psychrolutea</name>
    <dbReference type="NCBI Taxonomy" id="1259676"/>
    <lineage>
        <taxon>Bacteria</taxon>
        <taxon>Pseudomonadati</taxon>
        <taxon>Pseudomonadota</taxon>
        <taxon>Alphaproteobacteria</taxon>
        <taxon>Sphingomonadales</taxon>
        <taxon>Sphingomonadaceae</taxon>
        <taxon>Sphingomonas</taxon>
    </lineage>
</organism>
<protein>
    <recommendedName>
        <fullName evidence="6">Outer membrane protein beta-barrel domain-containing protein</fullName>
    </recommendedName>
</protein>
<dbReference type="PANTHER" id="PTHR34001">
    <property type="entry name" value="BLL7405 PROTEIN"/>
    <property type="match status" value="1"/>
</dbReference>
<dbReference type="InterPro" id="IPR011250">
    <property type="entry name" value="OMP/PagP_B-barrel"/>
</dbReference>
<sequence>MGIQSVLMTSAALAAAMFMTPALAQSTDDDRPFQGLYVGASGGYDFQGNDPGESVSFDRNLDGTFGDTVLTTANANAFSPGFCDGRAQGTAPSASCENDRSRLSYNARVGYDLQLNHVVIGAVIEGGRSNISDFVSAFSTTPASYTFTTKMDFNASARGRLGYAFDKTLFYGTGGLAYAKLDQRFETSNTANSFAGRGKRDAWGYTAGGGVEQKIAKNISFTAEYIYNDVKADRYIVRAGPGTAPATNPFLLGNASGTDLTRGDRRFRWHSIRAGLNFRF</sequence>
<dbReference type="RefSeq" id="WP_308510538.1">
    <property type="nucleotide sequence ID" value="NZ_BMDW01000004.1"/>
</dbReference>
<keyword evidence="3" id="KW-0472">Membrane</keyword>
<evidence type="ECO:0000256" key="3">
    <source>
        <dbReference type="ARBA" id="ARBA00023136"/>
    </source>
</evidence>
<evidence type="ECO:0000313" key="7">
    <source>
        <dbReference type="EMBL" id="GGA40948.1"/>
    </source>
</evidence>
<evidence type="ECO:0000256" key="1">
    <source>
        <dbReference type="ARBA" id="ARBA00004370"/>
    </source>
</evidence>